<dbReference type="RefSeq" id="WP_143936653.1">
    <property type="nucleotide sequence ID" value="NZ_VKKG01000001.1"/>
</dbReference>
<accession>A0A553K4F2</accession>
<evidence type="ECO:0000313" key="2">
    <source>
        <dbReference type="EMBL" id="TRY19567.1"/>
    </source>
</evidence>
<dbReference type="InterPro" id="IPR027843">
    <property type="entry name" value="DUF4440"/>
</dbReference>
<dbReference type="Proteomes" id="UP000317638">
    <property type="component" value="Unassembled WGS sequence"/>
</dbReference>
<evidence type="ECO:0000313" key="3">
    <source>
        <dbReference type="Proteomes" id="UP000317638"/>
    </source>
</evidence>
<dbReference type="SUPFAM" id="SSF54427">
    <property type="entry name" value="NTF2-like"/>
    <property type="match status" value="1"/>
</dbReference>
<organism evidence="2 3">
    <name type="scientific">Tessaracoccus rhinocerotis</name>
    <dbReference type="NCBI Taxonomy" id="1689449"/>
    <lineage>
        <taxon>Bacteria</taxon>
        <taxon>Bacillati</taxon>
        <taxon>Actinomycetota</taxon>
        <taxon>Actinomycetes</taxon>
        <taxon>Propionibacteriales</taxon>
        <taxon>Propionibacteriaceae</taxon>
        <taxon>Tessaracoccus</taxon>
    </lineage>
</organism>
<dbReference type="InterPro" id="IPR032710">
    <property type="entry name" value="NTF2-like_dom_sf"/>
</dbReference>
<name>A0A553K4F2_9ACTN</name>
<dbReference type="AlphaFoldDB" id="A0A553K4F2"/>
<protein>
    <submittedName>
        <fullName evidence="2">Nuclear transport factor 2 family protein</fullName>
    </submittedName>
</protein>
<keyword evidence="3" id="KW-1185">Reference proteome</keyword>
<evidence type="ECO:0000259" key="1">
    <source>
        <dbReference type="Pfam" id="PF14534"/>
    </source>
</evidence>
<feature type="domain" description="DUF4440" evidence="1">
    <location>
        <begin position="6"/>
        <end position="109"/>
    </location>
</feature>
<dbReference type="OrthoDB" id="582586at2"/>
<sequence length="121" mass="13530">MDIDELLQLERRGWDSLCSGTGGEFYGRIMTPTAVMVLANGMVLDREAVAASLDKAPPWREYSIEEPRLVELDERSAILVYTGAASREDGEFRALMSSVYTRTGDQWRLALYQQTPLPEAG</sequence>
<dbReference type="Gene3D" id="3.10.450.50">
    <property type="match status" value="1"/>
</dbReference>
<comment type="caution">
    <text evidence="2">The sequence shown here is derived from an EMBL/GenBank/DDBJ whole genome shotgun (WGS) entry which is preliminary data.</text>
</comment>
<dbReference type="Pfam" id="PF14534">
    <property type="entry name" value="DUF4440"/>
    <property type="match status" value="1"/>
</dbReference>
<reference evidence="2 3" key="1">
    <citation type="submission" date="2019-07" db="EMBL/GenBank/DDBJ databases">
        <authorList>
            <person name="Zhou L.-Y."/>
        </authorList>
    </citation>
    <scope>NUCLEOTIDE SEQUENCE [LARGE SCALE GENOMIC DNA]</scope>
    <source>
        <strain evidence="2 3">YIM 101269</strain>
    </source>
</reference>
<proteinExistence type="predicted"/>
<gene>
    <name evidence="2" type="ORF">FOJ82_01300</name>
</gene>
<dbReference type="EMBL" id="VKKG01000001">
    <property type="protein sequence ID" value="TRY19567.1"/>
    <property type="molecule type" value="Genomic_DNA"/>
</dbReference>